<keyword evidence="8" id="KW-1133">Transmembrane helix</keyword>
<dbReference type="Gene3D" id="3.40.710.10">
    <property type="entry name" value="DD-peptidase/beta-lactamase superfamily"/>
    <property type="match status" value="1"/>
</dbReference>
<dbReference type="InterPro" id="IPR054120">
    <property type="entry name" value="PBPA_dimer"/>
</dbReference>
<keyword evidence="12" id="KW-1185">Reference proteome</keyword>
<gene>
    <name evidence="11" type="ORF">ETP43_05945</name>
</gene>
<sequence>MEFQEDLDTGRKHSKKKSRSKQKKASTGKEYTIIAYCFVGIFLALIGYLVYFNVELRDEYANSPYNSKRQGTYQERVTKGKILASDGDILASTEKDSEGNEYRQYPYKNVFAHVVGYSDKGTSGLEQVMNSQLLTSHANVAEQVQKEFQNEKNVGDNVYTTLDTKLQQTAFDALGDRKGAVVVMEPDTGKILAMVSKPDFNPNTISDDWDQINADAGSSILVNRATQGQYPPGSTFKIVTALAYWRQNNTFDNFSFDCVGEVENGGYTIHCYHNTVHGHEDFASAFAHSCNSAFAQIGVDLDRSEYVDTVKGLLFNSQLPIDLPYRKCNFGLEANSADALTMQTAIGQGDTLVSPMYMAMLTSAVANGGNLMTPYLVEKIESYTGTTVKSYTPKIYKKLMTAQEASKLTELMTGVVEKGTGSALSGRGYTAAGKTGTAEHGDASSTTPHAWFVGFSNVEDPDIVVSVIAEESGSGSEVAVPIAQKIFDAYYNN</sequence>
<feature type="domain" description="Penicillin-binding protein transpeptidase" evidence="9">
    <location>
        <begin position="179"/>
        <end position="487"/>
    </location>
</feature>
<organism evidence="11 12">
    <name type="scientific">Blautia faecicola</name>
    <dbReference type="NCBI Taxonomy" id="2509240"/>
    <lineage>
        <taxon>Bacteria</taxon>
        <taxon>Bacillati</taxon>
        <taxon>Bacillota</taxon>
        <taxon>Clostridia</taxon>
        <taxon>Lachnospirales</taxon>
        <taxon>Lachnospiraceae</taxon>
        <taxon>Blautia</taxon>
    </lineage>
</organism>
<evidence type="ECO:0000313" key="12">
    <source>
        <dbReference type="Proteomes" id="UP000290106"/>
    </source>
</evidence>
<feature type="domain" description="Penicillin binding protein A dimerisation" evidence="10">
    <location>
        <begin position="80"/>
        <end position="158"/>
    </location>
</feature>
<evidence type="ECO:0000256" key="6">
    <source>
        <dbReference type="RuleBase" id="RU361140"/>
    </source>
</evidence>
<dbReference type="GO" id="GO:0071555">
    <property type="term" value="P:cell wall organization"/>
    <property type="evidence" value="ECO:0007669"/>
    <property type="project" value="TreeGrafter"/>
</dbReference>
<comment type="catalytic activity">
    <reaction evidence="6">
        <text>a beta-lactam + H2O = a substituted beta-amino acid</text>
        <dbReference type="Rhea" id="RHEA:20401"/>
        <dbReference type="ChEBI" id="CHEBI:15377"/>
        <dbReference type="ChEBI" id="CHEBI:35627"/>
        <dbReference type="ChEBI" id="CHEBI:140347"/>
        <dbReference type="EC" id="3.5.2.6"/>
    </reaction>
</comment>
<evidence type="ECO:0000256" key="4">
    <source>
        <dbReference type="ARBA" id="ARBA00022801"/>
    </source>
</evidence>
<dbReference type="Pfam" id="PF00905">
    <property type="entry name" value="Transpeptidase"/>
    <property type="match status" value="1"/>
</dbReference>
<dbReference type="GO" id="GO:0071972">
    <property type="term" value="F:peptidoglycan L,D-transpeptidase activity"/>
    <property type="evidence" value="ECO:0007669"/>
    <property type="project" value="TreeGrafter"/>
</dbReference>
<keyword evidence="8" id="KW-0472">Membrane</keyword>
<dbReference type="GO" id="GO:0046677">
    <property type="term" value="P:response to antibiotic"/>
    <property type="evidence" value="ECO:0007669"/>
    <property type="project" value="UniProtKB-UniRule"/>
</dbReference>
<reference evidence="11 12" key="1">
    <citation type="submission" date="2019-01" db="EMBL/GenBank/DDBJ databases">
        <title>Blautia sp. nov. KGMB01111 isolated human feces.</title>
        <authorList>
            <person name="Park J.-E."/>
            <person name="Kim J.-S."/>
            <person name="Park S.-H."/>
        </authorList>
    </citation>
    <scope>NUCLEOTIDE SEQUENCE [LARGE SCALE GENOMIC DNA]</scope>
    <source>
        <strain evidence="11 12">KGMB01111</strain>
    </source>
</reference>
<dbReference type="GO" id="GO:0005886">
    <property type="term" value="C:plasma membrane"/>
    <property type="evidence" value="ECO:0007669"/>
    <property type="project" value="TreeGrafter"/>
</dbReference>
<feature type="compositionally biased region" description="Basic residues" evidence="7">
    <location>
        <begin position="12"/>
        <end position="23"/>
    </location>
</feature>
<evidence type="ECO:0000256" key="1">
    <source>
        <dbReference type="ARBA" id="ARBA00007898"/>
    </source>
</evidence>
<dbReference type="PANTHER" id="PTHR30627">
    <property type="entry name" value="PEPTIDOGLYCAN D,D-TRANSPEPTIDASE"/>
    <property type="match status" value="1"/>
</dbReference>
<evidence type="ECO:0000256" key="7">
    <source>
        <dbReference type="SAM" id="MobiDB-lite"/>
    </source>
</evidence>
<dbReference type="AlphaFoldDB" id="A0A4Q1RGT4"/>
<comment type="caution">
    <text evidence="11">The sequence shown here is derived from an EMBL/GenBank/DDBJ whole genome shotgun (WGS) entry which is preliminary data.</text>
</comment>
<dbReference type="PANTHER" id="PTHR30627:SF24">
    <property type="entry name" value="PENICILLIN-BINDING PROTEIN 4B"/>
    <property type="match status" value="1"/>
</dbReference>
<proteinExistence type="inferred from homology"/>
<keyword evidence="8" id="KW-0812">Transmembrane</keyword>
<keyword evidence="5 6" id="KW-0046">Antibiotic resistance</keyword>
<dbReference type="InterPro" id="IPR050515">
    <property type="entry name" value="Beta-lactam/transpept"/>
</dbReference>
<evidence type="ECO:0000256" key="5">
    <source>
        <dbReference type="ARBA" id="ARBA00023251"/>
    </source>
</evidence>
<dbReference type="SUPFAM" id="SSF56601">
    <property type="entry name" value="beta-lactamase/transpeptidase-like"/>
    <property type="match status" value="1"/>
</dbReference>
<evidence type="ECO:0000313" key="11">
    <source>
        <dbReference type="EMBL" id="RXS74802.1"/>
    </source>
</evidence>
<protein>
    <recommendedName>
        <fullName evidence="2 6">Beta-lactamase</fullName>
        <ecNumber evidence="2 6">3.5.2.6</ecNumber>
    </recommendedName>
</protein>
<dbReference type="GO" id="GO:0008800">
    <property type="term" value="F:beta-lactamase activity"/>
    <property type="evidence" value="ECO:0007669"/>
    <property type="project" value="UniProtKB-UniRule"/>
</dbReference>
<evidence type="ECO:0000259" key="9">
    <source>
        <dbReference type="Pfam" id="PF00905"/>
    </source>
</evidence>
<dbReference type="OrthoDB" id="9804124at2"/>
<keyword evidence="3" id="KW-0732">Signal</keyword>
<dbReference type="EMBL" id="SDKC01000001">
    <property type="protein sequence ID" value="RXS74802.1"/>
    <property type="molecule type" value="Genomic_DNA"/>
</dbReference>
<dbReference type="PROSITE" id="PS00337">
    <property type="entry name" value="BETA_LACTAMASE_D"/>
    <property type="match status" value="1"/>
</dbReference>
<dbReference type="Pfam" id="PF21922">
    <property type="entry name" value="PBP_dimer_2"/>
    <property type="match status" value="1"/>
</dbReference>
<evidence type="ECO:0000256" key="2">
    <source>
        <dbReference type="ARBA" id="ARBA00012865"/>
    </source>
</evidence>
<dbReference type="Proteomes" id="UP000290106">
    <property type="component" value="Unassembled WGS sequence"/>
</dbReference>
<dbReference type="Gene3D" id="3.90.1310.10">
    <property type="entry name" value="Penicillin-binding protein 2a (Domain 2)"/>
    <property type="match status" value="1"/>
</dbReference>
<dbReference type="GO" id="GO:0008658">
    <property type="term" value="F:penicillin binding"/>
    <property type="evidence" value="ECO:0007669"/>
    <property type="project" value="InterPro"/>
</dbReference>
<accession>A0A4Q1RGT4</accession>
<keyword evidence="4 6" id="KW-0378">Hydrolase</keyword>
<dbReference type="InterPro" id="IPR002137">
    <property type="entry name" value="Beta-lactam_class-D_AS"/>
</dbReference>
<dbReference type="EC" id="3.5.2.6" evidence="2 6"/>
<dbReference type="InterPro" id="IPR001460">
    <property type="entry name" value="PCN-bd_Tpept"/>
</dbReference>
<evidence type="ECO:0000256" key="3">
    <source>
        <dbReference type="ARBA" id="ARBA00022729"/>
    </source>
</evidence>
<evidence type="ECO:0000259" key="10">
    <source>
        <dbReference type="Pfam" id="PF21922"/>
    </source>
</evidence>
<dbReference type="InterPro" id="IPR012338">
    <property type="entry name" value="Beta-lactam/transpept-like"/>
</dbReference>
<comment type="similarity">
    <text evidence="1 6">Belongs to the class-D beta-lactamase family.</text>
</comment>
<evidence type="ECO:0000256" key="8">
    <source>
        <dbReference type="SAM" id="Phobius"/>
    </source>
</evidence>
<dbReference type="RefSeq" id="WP_129257377.1">
    <property type="nucleotide sequence ID" value="NZ_SDKC01000001.1"/>
</dbReference>
<name>A0A4Q1RGT4_9FIRM</name>
<feature type="transmembrane region" description="Helical" evidence="8">
    <location>
        <begin position="31"/>
        <end position="51"/>
    </location>
</feature>
<dbReference type="GO" id="GO:0017001">
    <property type="term" value="P:antibiotic catabolic process"/>
    <property type="evidence" value="ECO:0007669"/>
    <property type="project" value="InterPro"/>
</dbReference>
<feature type="region of interest" description="Disordered" evidence="7">
    <location>
        <begin position="1"/>
        <end position="23"/>
    </location>
</feature>